<evidence type="ECO:0000256" key="5">
    <source>
        <dbReference type="ARBA" id="ARBA00023002"/>
    </source>
</evidence>
<evidence type="ECO:0000259" key="7">
    <source>
        <dbReference type="Pfam" id="PF01266"/>
    </source>
</evidence>
<dbReference type="GO" id="GO:0003884">
    <property type="term" value="F:D-amino-acid oxidase activity"/>
    <property type="evidence" value="ECO:0007669"/>
    <property type="project" value="InterPro"/>
</dbReference>
<dbReference type="PANTHER" id="PTHR11530">
    <property type="entry name" value="D-AMINO ACID OXIDASE"/>
    <property type="match status" value="1"/>
</dbReference>
<dbReference type="InterPro" id="IPR023209">
    <property type="entry name" value="DAO"/>
</dbReference>
<evidence type="ECO:0000256" key="3">
    <source>
        <dbReference type="ARBA" id="ARBA00022630"/>
    </source>
</evidence>
<protein>
    <recommendedName>
        <fullName evidence="7">FAD dependent oxidoreductase domain-containing protein</fullName>
    </recommendedName>
</protein>
<comment type="cofactor">
    <cofactor evidence="1 6">
        <name>FAD</name>
        <dbReference type="ChEBI" id="CHEBI:57692"/>
    </cofactor>
</comment>
<comment type="caution">
    <text evidence="8">The sequence shown here is derived from an EMBL/GenBank/DDBJ whole genome shotgun (WGS) entry which is preliminary data.</text>
</comment>
<evidence type="ECO:0000256" key="6">
    <source>
        <dbReference type="PIRSR" id="PIRSR000189-1"/>
    </source>
</evidence>
<reference evidence="8" key="1">
    <citation type="journal article" date="2023" name="IMA Fungus">
        <title>Comparative genomic study of the Penicillium genus elucidates a diverse pangenome and 15 lateral gene transfer events.</title>
        <authorList>
            <person name="Petersen C."/>
            <person name="Sorensen T."/>
            <person name="Nielsen M.R."/>
            <person name="Sondergaard T.E."/>
            <person name="Sorensen J.L."/>
            <person name="Fitzpatrick D.A."/>
            <person name="Frisvad J.C."/>
            <person name="Nielsen K.L."/>
        </authorList>
    </citation>
    <scope>NUCLEOTIDE SEQUENCE</scope>
    <source>
        <strain evidence="8">IBT 15450</strain>
    </source>
</reference>
<dbReference type="InterPro" id="IPR006181">
    <property type="entry name" value="D-amino_acid_oxidase_CS"/>
</dbReference>
<dbReference type="Gene3D" id="3.30.9.10">
    <property type="entry name" value="D-Amino Acid Oxidase, subunit A, domain 2"/>
    <property type="match status" value="1"/>
</dbReference>
<reference evidence="8" key="2">
    <citation type="submission" date="2023-01" db="EMBL/GenBank/DDBJ databases">
        <authorList>
            <person name="Petersen C."/>
        </authorList>
    </citation>
    <scope>NUCLEOTIDE SEQUENCE</scope>
    <source>
        <strain evidence="8">IBT 15450</strain>
    </source>
</reference>
<dbReference type="GO" id="GO:0071949">
    <property type="term" value="F:FAD binding"/>
    <property type="evidence" value="ECO:0007669"/>
    <property type="project" value="InterPro"/>
</dbReference>
<gene>
    <name evidence="8" type="ORF">N7460_008357</name>
</gene>
<feature type="binding site" evidence="6">
    <location>
        <position position="325"/>
    </location>
    <ligand>
        <name>D-dopa</name>
        <dbReference type="ChEBI" id="CHEBI:149689"/>
    </ligand>
</feature>
<feature type="domain" description="FAD dependent oxidoreductase" evidence="7">
    <location>
        <begin position="5"/>
        <end position="340"/>
    </location>
</feature>
<dbReference type="Proteomes" id="UP001219568">
    <property type="component" value="Unassembled WGS sequence"/>
</dbReference>
<dbReference type="GO" id="GO:0019478">
    <property type="term" value="P:D-amino acid catabolic process"/>
    <property type="evidence" value="ECO:0007669"/>
    <property type="project" value="TreeGrafter"/>
</dbReference>
<feature type="binding site" evidence="6">
    <location>
        <position position="238"/>
    </location>
    <ligand>
        <name>D-dopa</name>
        <dbReference type="ChEBI" id="CHEBI:149689"/>
    </ligand>
</feature>
<evidence type="ECO:0000256" key="2">
    <source>
        <dbReference type="ARBA" id="ARBA00006730"/>
    </source>
</evidence>
<dbReference type="GO" id="GO:0005737">
    <property type="term" value="C:cytoplasm"/>
    <property type="evidence" value="ECO:0007669"/>
    <property type="project" value="TreeGrafter"/>
</dbReference>
<evidence type="ECO:0000256" key="4">
    <source>
        <dbReference type="ARBA" id="ARBA00022827"/>
    </source>
</evidence>
<evidence type="ECO:0000313" key="8">
    <source>
        <dbReference type="EMBL" id="KAJ6038586.1"/>
    </source>
</evidence>
<dbReference type="Gene3D" id="3.40.50.720">
    <property type="entry name" value="NAD(P)-binding Rossmann-like Domain"/>
    <property type="match status" value="1"/>
</dbReference>
<keyword evidence="9" id="KW-1185">Reference proteome</keyword>
<dbReference type="Pfam" id="PF01266">
    <property type="entry name" value="DAO"/>
    <property type="match status" value="1"/>
</dbReference>
<dbReference type="InterPro" id="IPR006076">
    <property type="entry name" value="FAD-dep_OxRdtase"/>
</dbReference>
<feature type="binding site" evidence="6">
    <location>
        <position position="298"/>
    </location>
    <ligand>
        <name>D-dopa</name>
        <dbReference type="ChEBI" id="CHEBI:149689"/>
    </ligand>
</feature>
<keyword evidence="4 6" id="KW-0274">FAD</keyword>
<evidence type="ECO:0000313" key="9">
    <source>
        <dbReference type="Proteomes" id="UP001219568"/>
    </source>
</evidence>
<dbReference type="PANTHER" id="PTHR11530:SF16">
    <property type="entry name" value="D-AMINO ACID OXIDASE (AFU_ORTHOLOGUE AFUA_5G11290)"/>
    <property type="match status" value="1"/>
</dbReference>
<dbReference type="EMBL" id="JAQJZL010000009">
    <property type="protein sequence ID" value="KAJ6038586.1"/>
    <property type="molecule type" value="Genomic_DNA"/>
</dbReference>
<keyword evidence="3" id="KW-0285">Flavoprotein</keyword>
<comment type="similarity">
    <text evidence="2">Belongs to the DAMOX/DASOX family.</text>
</comment>
<dbReference type="PROSITE" id="PS00677">
    <property type="entry name" value="DAO"/>
    <property type="match status" value="1"/>
</dbReference>
<feature type="binding site" evidence="6">
    <location>
        <position position="189"/>
    </location>
    <ligand>
        <name>FAD</name>
        <dbReference type="ChEBI" id="CHEBI:57692"/>
    </ligand>
</feature>
<organism evidence="8 9">
    <name type="scientific">Penicillium canescens</name>
    <dbReference type="NCBI Taxonomy" id="5083"/>
    <lineage>
        <taxon>Eukaryota</taxon>
        <taxon>Fungi</taxon>
        <taxon>Dikarya</taxon>
        <taxon>Ascomycota</taxon>
        <taxon>Pezizomycotina</taxon>
        <taxon>Eurotiomycetes</taxon>
        <taxon>Eurotiomycetidae</taxon>
        <taxon>Eurotiales</taxon>
        <taxon>Aspergillaceae</taxon>
        <taxon>Penicillium</taxon>
    </lineage>
</organism>
<dbReference type="SUPFAM" id="SSF51971">
    <property type="entry name" value="Nucleotide-binding domain"/>
    <property type="match status" value="1"/>
</dbReference>
<accession>A0AAD6IBG8</accession>
<evidence type="ECO:0000256" key="1">
    <source>
        <dbReference type="ARBA" id="ARBA00001974"/>
    </source>
</evidence>
<dbReference type="AlphaFoldDB" id="A0AAD6IBG8"/>
<dbReference type="SUPFAM" id="SSF54373">
    <property type="entry name" value="FAD-linked reductases, C-terminal domain"/>
    <property type="match status" value="1"/>
</dbReference>
<proteinExistence type="inferred from homology"/>
<sequence>MPEQYVVLGAGVVGLSTALELKRRVPAAHVIIAAKHFPGDRSVDYCSPWAGANWMSTATDNGVQEEWDAETYRRFGVLADTVPEAAITRMDLKAIFDRPIEQAEVLSQVTGKIWYDKITGGIRPVPRDSLPEGACFGLIMSTFSVNTQGYLAWLSTQCLQAGIEMRRAHFDDIRRAFRDIPSDAYFNCTGLGSYHLKGVEDKTVYPTRGQVILVETPKTPMKAMYFRSPRRVDNDTTYVFPRYPTGGVVLGGCRLDNDWSGEVDETLADDIMRRCCALAPELGKPEDLKVIYHAVGLRPSRIEGPRVDSETIDGSLVIHNYGAGGTGYQSSWGTAKYAVDHLLDSKKSNL</sequence>
<keyword evidence="5" id="KW-0560">Oxidoreductase</keyword>
<name>A0AAD6IBG8_PENCN</name>
<dbReference type="PIRSF" id="PIRSF000189">
    <property type="entry name" value="D-aa_oxidase"/>
    <property type="match status" value="1"/>
</dbReference>